<comment type="caution">
    <text evidence="1">The sequence shown here is derived from an EMBL/GenBank/DDBJ whole genome shotgun (WGS) entry which is preliminary data.</text>
</comment>
<dbReference type="Proteomes" id="UP000305539">
    <property type="component" value="Unassembled WGS sequence"/>
</dbReference>
<dbReference type="SUPFAM" id="SSF56726">
    <property type="entry name" value="DNA topoisomerase IV, alpha subunit"/>
    <property type="match status" value="1"/>
</dbReference>
<evidence type="ECO:0000313" key="2">
    <source>
        <dbReference type="Proteomes" id="UP000305539"/>
    </source>
</evidence>
<dbReference type="GO" id="GO:0003677">
    <property type="term" value="F:DNA binding"/>
    <property type="evidence" value="ECO:0007669"/>
    <property type="project" value="InterPro"/>
</dbReference>
<evidence type="ECO:0008006" key="3">
    <source>
        <dbReference type="Google" id="ProtNLM"/>
    </source>
</evidence>
<dbReference type="InterPro" id="IPR036078">
    <property type="entry name" value="Spo11/TopoVI_A_sf"/>
</dbReference>
<reference evidence="1 2" key="1">
    <citation type="submission" date="2019-04" db="EMBL/GenBank/DDBJ databases">
        <title>Trinickia sp. 7GSK02, isolated from subtropical forest soil.</title>
        <authorList>
            <person name="Gao Z.-H."/>
            <person name="Qiu L.-H."/>
        </authorList>
    </citation>
    <scope>NUCLEOTIDE SEQUENCE [LARGE SCALE GENOMIC DNA]</scope>
    <source>
        <strain evidence="1 2">7GSK02</strain>
    </source>
</reference>
<name>A0A4U1HV20_9BURK</name>
<accession>A0A4U1HV20</accession>
<dbReference type="GO" id="GO:0005694">
    <property type="term" value="C:chromosome"/>
    <property type="evidence" value="ECO:0007669"/>
    <property type="project" value="InterPro"/>
</dbReference>
<sequence length="265" mass="30436">MYYQLVARDIIPNNLQEYKRAAAIINDAKLAGLVDWDMLEDRTRSFIRRSRWTSPTSIIDACAEQYHQDMWIGQSRRVFVIVEKEALVGVLERVCHRYDTPLLAARGYPSSTVLREFAIDDVLPAMREGQSGLVLHLGDHDPSGIDMTRDLVERLRMFGGHTFDLKRIALNIQQVEELKPPENPAKSTDSRFSAYLREFGESSWELDALPPQYLDELVSTHIEAVIDQGAWNINQRIIREARKKIEKASWYVAAGCPDYEDPDQE</sequence>
<protein>
    <recommendedName>
        <fullName evidence="3">DUF2399 domain-containing protein</fullName>
    </recommendedName>
</protein>
<evidence type="ECO:0000313" key="1">
    <source>
        <dbReference type="EMBL" id="TKC83957.1"/>
    </source>
</evidence>
<dbReference type="OrthoDB" id="546653at2"/>
<organism evidence="1 2">
    <name type="scientific">Trinickia terrae</name>
    <dbReference type="NCBI Taxonomy" id="2571161"/>
    <lineage>
        <taxon>Bacteria</taxon>
        <taxon>Pseudomonadati</taxon>
        <taxon>Pseudomonadota</taxon>
        <taxon>Betaproteobacteria</taxon>
        <taxon>Burkholderiales</taxon>
        <taxon>Burkholderiaceae</taxon>
        <taxon>Trinickia</taxon>
    </lineage>
</organism>
<keyword evidence="2" id="KW-1185">Reference proteome</keyword>
<dbReference type="EMBL" id="SWJE01000013">
    <property type="protein sequence ID" value="TKC83957.1"/>
    <property type="molecule type" value="Genomic_DNA"/>
</dbReference>
<dbReference type="AlphaFoldDB" id="A0A4U1HV20"/>
<gene>
    <name evidence="1" type="ORF">FAZ69_22775</name>
</gene>
<proteinExistence type="predicted"/>